<proteinExistence type="inferred from homology"/>
<dbReference type="PhylomeDB" id="T1J527"/>
<dbReference type="AlphaFoldDB" id="T1J527"/>
<evidence type="ECO:0000256" key="3">
    <source>
        <dbReference type="ARBA" id="ARBA00020013"/>
    </source>
</evidence>
<keyword evidence="6" id="KW-0234">DNA repair</keyword>
<evidence type="ECO:0000313" key="14">
    <source>
        <dbReference type="Proteomes" id="UP000014500"/>
    </source>
</evidence>
<dbReference type="EnsemblMetazoa" id="SMAR008724-RA">
    <property type="protein sequence ID" value="SMAR008724-PA"/>
    <property type="gene ID" value="SMAR008724"/>
</dbReference>
<dbReference type="Pfam" id="PF16770">
    <property type="entry name" value="RTT107_BRCT_5"/>
    <property type="match status" value="1"/>
</dbReference>
<dbReference type="SUPFAM" id="SSF52113">
    <property type="entry name" value="BRCT domain"/>
    <property type="match status" value="1"/>
</dbReference>
<evidence type="ECO:0000256" key="2">
    <source>
        <dbReference type="ARBA" id="ARBA00004322"/>
    </source>
</evidence>
<feature type="compositionally biased region" description="Basic and acidic residues" evidence="11">
    <location>
        <begin position="399"/>
        <end position="409"/>
    </location>
</feature>
<dbReference type="CDD" id="cd22667">
    <property type="entry name" value="FHA_NBN"/>
    <property type="match status" value="1"/>
</dbReference>
<dbReference type="InterPro" id="IPR000253">
    <property type="entry name" value="FHA_dom"/>
</dbReference>
<dbReference type="Proteomes" id="UP000014500">
    <property type="component" value="Unassembled WGS sequence"/>
</dbReference>
<reference evidence="13" key="2">
    <citation type="submission" date="2015-02" db="UniProtKB">
        <authorList>
            <consortium name="EnsemblMetazoa"/>
        </authorList>
    </citation>
    <scope>IDENTIFICATION</scope>
</reference>
<dbReference type="Gene3D" id="2.60.200.20">
    <property type="match status" value="1"/>
</dbReference>
<dbReference type="GO" id="GO:0005694">
    <property type="term" value="C:chromosome"/>
    <property type="evidence" value="ECO:0007669"/>
    <property type="project" value="UniProtKB-SubCell"/>
</dbReference>
<comment type="similarity">
    <text evidence="10">Belongs to the Nibrin family.</text>
</comment>
<sequence>MWTLQNLIYPVFFKGIVYHLVSGKEYIVGRKDCQINIENDKSISRKHAVLTVIHQESNVCRPENLPILQVEDLSKFGTSVNSDPVNKAQILKNGDEIKFGGLNSKYKVNYQALVVTTSCLKNGADKKLIKNCLAQLGGHFISDWQIGNTHLVMSSFVLTIKAVCALLSGEPIVRPQYLEALLKSVQNGDEKPKIKDFLPDFGEAALSGQNINIAPSEIRSKIFIGKTFLFSSVKQLSKLELPIKLGGGESVLITSSPTAGYLSRPGVCVINPSEPTTQSSGSWIQSADKTLKKYNRRMIPESEIGLAAVYCSTEKYCNPDFQIVPESLSMTPQTQIMDTQESYGKIKIDLSSVQVMNDEEEDDEENMEIETITLESLSTKSQEIDSSFANSNWTPTERPNLELTRKPDSTTDHEVNNNFTIIEFKSLVILPRSLYRSESRLDAGENFKNFKKALPLKPRSTNIPRTEMEMYQNPDHDMTIDPKLLLWFNVARARGNDQWLPMWRVKNEKTPSAAMTEKGKRIGCRATNAQALQENAAMKNQTP</sequence>
<dbReference type="Pfam" id="PF16508">
    <property type="entry name" value="NIBRIN_BRCT_II"/>
    <property type="match status" value="1"/>
</dbReference>
<evidence type="ECO:0000256" key="7">
    <source>
        <dbReference type="ARBA" id="ARBA00023242"/>
    </source>
</evidence>
<evidence type="ECO:0000256" key="10">
    <source>
        <dbReference type="ARBA" id="ARBA00044757"/>
    </source>
</evidence>
<keyword evidence="8" id="KW-0469">Meiosis</keyword>
<dbReference type="InterPro" id="IPR040227">
    <property type="entry name" value="Nibrin-rel"/>
</dbReference>
<evidence type="ECO:0000256" key="1">
    <source>
        <dbReference type="ARBA" id="ARBA00004286"/>
    </source>
</evidence>
<dbReference type="PROSITE" id="PS50006">
    <property type="entry name" value="FHA_DOMAIN"/>
    <property type="match status" value="1"/>
</dbReference>
<keyword evidence="5" id="KW-0227">DNA damage</keyword>
<dbReference type="GO" id="GO:0003684">
    <property type="term" value="F:damaged DNA binding"/>
    <property type="evidence" value="ECO:0007669"/>
    <property type="project" value="TreeGrafter"/>
</dbReference>
<name>T1J527_STRMM</name>
<keyword evidence="7" id="KW-0539">Nucleus</keyword>
<dbReference type="PANTHER" id="PTHR12162:SF0">
    <property type="entry name" value="NIBRIN"/>
    <property type="match status" value="1"/>
</dbReference>
<dbReference type="Pfam" id="PF00498">
    <property type="entry name" value="FHA"/>
    <property type="match status" value="1"/>
</dbReference>
<keyword evidence="14" id="KW-1185">Reference proteome</keyword>
<dbReference type="GO" id="GO:0000724">
    <property type="term" value="P:double-strand break repair via homologous recombination"/>
    <property type="evidence" value="ECO:0007669"/>
    <property type="project" value="TreeGrafter"/>
</dbReference>
<dbReference type="InterPro" id="IPR032429">
    <property type="entry name" value="Nibrin_BRCT2"/>
</dbReference>
<evidence type="ECO:0000256" key="9">
    <source>
        <dbReference type="ARBA" id="ARBA00023306"/>
    </source>
</evidence>
<dbReference type="FunFam" id="3.40.50.10980:FF:000001">
    <property type="entry name" value="Nibrin"/>
    <property type="match status" value="1"/>
</dbReference>
<dbReference type="EMBL" id="JH431850">
    <property type="status" value="NOT_ANNOTATED_CDS"/>
    <property type="molecule type" value="Genomic_DNA"/>
</dbReference>
<dbReference type="Gene3D" id="3.40.50.10980">
    <property type="entry name" value="Nibrin, BRCT2 domain"/>
    <property type="match status" value="1"/>
</dbReference>
<keyword evidence="4" id="KW-0158">Chromosome</keyword>
<evidence type="ECO:0000256" key="11">
    <source>
        <dbReference type="SAM" id="MobiDB-lite"/>
    </source>
</evidence>
<dbReference type="GO" id="GO:0016605">
    <property type="term" value="C:PML body"/>
    <property type="evidence" value="ECO:0007669"/>
    <property type="project" value="UniProtKB-SubCell"/>
</dbReference>
<keyword evidence="9" id="KW-0131">Cell cycle</keyword>
<dbReference type="eggNOG" id="ENOG502QQ7Y">
    <property type="taxonomic scope" value="Eukaryota"/>
</dbReference>
<evidence type="ECO:0000313" key="13">
    <source>
        <dbReference type="EnsemblMetazoa" id="SMAR008724-PA"/>
    </source>
</evidence>
<feature type="region of interest" description="Disordered" evidence="11">
    <location>
        <begin position="388"/>
        <end position="409"/>
    </location>
</feature>
<dbReference type="SMART" id="SM00240">
    <property type="entry name" value="FHA"/>
    <property type="match status" value="1"/>
</dbReference>
<dbReference type="HOGENOM" id="CLU_501878_0_0_1"/>
<dbReference type="FunFam" id="2.60.200.20:FF:000017">
    <property type="entry name" value="Nibrin"/>
    <property type="match status" value="1"/>
</dbReference>
<evidence type="ECO:0000259" key="12">
    <source>
        <dbReference type="PROSITE" id="PS50006"/>
    </source>
</evidence>
<dbReference type="SUPFAM" id="SSF49879">
    <property type="entry name" value="SMAD/FHA domain"/>
    <property type="match status" value="1"/>
</dbReference>
<evidence type="ECO:0000256" key="4">
    <source>
        <dbReference type="ARBA" id="ARBA00022454"/>
    </source>
</evidence>
<feature type="domain" description="FHA" evidence="12">
    <location>
        <begin position="26"/>
        <end position="85"/>
    </location>
</feature>
<dbReference type="CDD" id="cd17741">
    <property type="entry name" value="BRCT_nibrin"/>
    <property type="match status" value="1"/>
</dbReference>
<protein>
    <recommendedName>
        <fullName evidence="3">Nibrin</fullName>
    </recommendedName>
</protein>
<dbReference type="GO" id="GO:0007095">
    <property type="term" value="P:mitotic G2 DNA damage checkpoint signaling"/>
    <property type="evidence" value="ECO:0007669"/>
    <property type="project" value="InterPro"/>
</dbReference>
<accession>T1J527</accession>
<dbReference type="GO" id="GO:0030870">
    <property type="term" value="C:Mre11 complex"/>
    <property type="evidence" value="ECO:0007669"/>
    <property type="project" value="InterPro"/>
</dbReference>
<feature type="compositionally biased region" description="Polar residues" evidence="11">
    <location>
        <begin position="388"/>
        <end position="397"/>
    </location>
</feature>
<dbReference type="PANTHER" id="PTHR12162">
    <property type="entry name" value="NIBRIN-RELATED"/>
    <property type="match status" value="1"/>
</dbReference>
<organism evidence="13 14">
    <name type="scientific">Strigamia maritima</name>
    <name type="common">European centipede</name>
    <name type="synonym">Geophilus maritimus</name>
    <dbReference type="NCBI Taxonomy" id="126957"/>
    <lineage>
        <taxon>Eukaryota</taxon>
        <taxon>Metazoa</taxon>
        <taxon>Ecdysozoa</taxon>
        <taxon>Arthropoda</taxon>
        <taxon>Myriapoda</taxon>
        <taxon>Chilopoda</taxon>
        <taxon>Pleurostigmophora</taxon>
        <taxon>Geophilomorpha</taxon>
        <taxon>Linotaeniidae</taxon>
        <taxon>Strigamia</taxon>
    </lineage>
</organism>
<dbReference type="STRING" id="126957.T1J527"/>
<evidence type="ECO:0000256" key="6">
    <source>
        <dbReference type="ARBA" id="ARBA00023204"/>
    </source>
</evidence>
<dbReference type="InterPro" id="IPR001357">
    <property type="entry name" value="BRCT_dom"/>
</dbReference>
<dbReference type="Gene3D" id="3.40.50.10190">
    <property type="entry name" value="BRCT domain"/>
    <property type="match status" value="1"/>
</dbReference>
<comment type="subcellular location">
    <subcellularLocation>
        <location evidence="1">Chromosome</location>
    </subcellularLocation>
    <subcellularLocation>
        <location evidence="2">Nucleus</location>
        <location evidence="2">PML body</location>
    </subcellularLocation>
</comment>
<dbReference type="InterPro" id="IPR036420">
    <property type="entry name" value="BRCT_dom_sf"/>
</dbReference>
<reference evidence="14" key="1">
    <citation type="submission" date="2011-05" db="EMBL/GenBank/DDBJ databases">
        <authorList>
            <person name="Richards S.R."/>
            <person name="Qu J."/>
            <person name="Jiang H."/>
            <person name="Jhangiani S.N."/>
            <person name="Agravi P."/>
            <person name="Goodspeed R."/>
            <person name="Gross S."/>
            <person name="Mandapat C."/>
            <person name="Jackson L."/>
            <person name="Mathew T."/>
            <person name="Pu L."/>
            <person name="Thornton R."/>
            <person name="Saada N."/>
            <person name="Wilczek-Boney K.B."/>
            <person name="Lee S."/>
            <person name="Kovar C."/>
            <person name="Wu Y."/>
            <person name="Scherer S.E."/>
            <person name="Worley K.C."/>
            <person name="Muzny D.M."/>
            <person name="Gibbs R."/>
        </authorList>
    </citation>
    <scope>NUCLEOTIDE SEQUENCE</scope>
    <source>
        <strain evidence="14">Brora</strain>
    </source>
</reference>
<evidence type="ECO:0000256" key="8">
    <source>
        <dbReference type="ARBA" id="ARBA00023254"/>
    </source>
</evidence>
<dbReference type="InterPro" id="IPR043014">
    <property type="entry name" value="Nibrin_BRCT2_sf"/>
</dbReference>
<evidence type="ECO:0000256" key="5">
    <source>
        <dbReference type="ARBA" id="ARBA00022763"/>
    </source>
</evidence>
<dbReference type="InterPro" id="IPR008984">
    <property type="entry name" value="SMAD_FHA_dom_sf"/>
</dbReference>
<dbReference type="GO" id="GO:0051321">
    <property type="term" value="P:meiotic cell cycle"/>
    <property type="evidence" value="ECO:0007669"/>
    <property type="project" value="UniProtKB-KW"/>
</dbReference>